<accession>A0ABW5RUJ8</accession>
<dbReference type="InterPro" id="IPR025916">
    <property type="entry name" value="YdjO"/>
</dbReference>
<dbReference type="EMBL" id="JBHUMF010000031">
    <property type="protein sequence ID" value="MFD2682110.1"/>
    <property type="molecule type" value="Genomic_DNA"/>
</dbReference>
<name>A0ABW5RUJ8_9BACI</name>
<keyword evidence="2" id="KW-1185">Reference proteome</keyword>
<comment type="caution">
    <text evidence="1">The sequence shown here is derived from an EMBL/GenBank/DDBJ whole genome shotgun (WGS) entry which is preliminary data.</text>
</comment>
<dbReference type="Proteomes" id="UP001597506">
    <property type="component" value="Unassembled WGS sequence"/>
</dbReference>
<reference evidence="2" key="1">
    <citation type="journal article" date="2019" name="Int. J. Syst. Evol. Microbiol.">
        <title>The Global Catalogue of Microorganisms (GCM) 10K type strain sequencing project: providing services to taxonomists for standard genome sequencing and annotation.</title>
        <authorList>
            <consortium name="The Broad Institute Genomics Platform"/>
            <consortium name="The Broad Institute Genome Sequencing Center for Infectious Disease"/>
            <person name="Wu L."/>
            <person name="Ma J."/>
        </authorList>
    </citation>
    <scope>NUCLEOTIDE SEQUENCE [LARGE SCALE GENOMIC DNA]</scope>
    <source>
        <strain evidence="2">KCTC 3913</strain>
    </source>
</reference>
<gene>
    <name evidence="1" type="ORF">ACFSUL_15320</name>
</gene>
<sequence length="71" mass="8232">MAFGRRNQVEEEIKTEETKIWVCSDEDCKGWMRDNFKSESTPTCPLCHSEMELSTKELQVLDNPHPTLKSS</sequence>
<proteinExistence type="predicted"/>
<protein>
    <submittedName>
        <fullName evidence="1">Cold-inducible protein YdjO-related protein</fullName>
    </submittedName>
</protein>
<organism evidence="1 2">
    <name type="scientific">Bacillus seohaeanensis</name>
    <dbReference type="NCBI Taxonomy" id="284580"/>
    <lineage>
        <taxon>Bacteria</taxon>
        <taxon>Bacillati</taxon>
        <taxon>Bacillota</taxon>
        <taxon>Bacilli</taxon>
        <taxon>Bacillales</taxon>
        <taxon>Bacillaceae</taxon>
        <taxon>Bacillus</taxon>
    </lineage>
</organism>
<evidence type="ECO:0000313" key="1">
    <source>
        <dbReference type="EMBL" id="MFD2682110.1"/>
    </source>
</evidence>
<dbReference type="Pfam" id="PF14169">
    <property type="entry name" value="YdjO"/>
    <property type="match status" value="1"/>
</dbReference>
<dbReference type="RefSeq" id="WP_071412217.1">
    <property type="nucleotide sequence ID" value="NZ_JBHUMF010000031.1"/>
</dbReference>
<evidence type="ECO:0000313" key="2">
    <source>
        <dbReference type="Proteomes" id="UP001597506"/>
    </source>
</evidence>